<dbReference type="Gene3D" id="2.40.30.10">
    <property type="entry name" value="Translation factors"/>
    <property type="match status" value="2"/>
</dbReference>
<dbReference type="PANTHER" id="PTHR11229:SF8">
    <property type="entry name" value="LARGE RIBOSOMAL SUBUNIT PROTEIN UL3M"/>
    <property type="match status" value="1"/>
</dbReference>
<dbReference type="InterPro" id="IPR009000">
    <property type="entry name" value="Transl_B-barrel_sf"/>
</dbReference>
<feature type="region of interest" description="Disordered" evidence="6">
    <location>
        <begin position="274"/>
        <end position="302"/>
    </location>
</feature>
<comment type="similarity">
    <text evidence="1">Belongs to the universal ribosomal protein uL3 family.</text>
</comment>
<evidence type="ECO:0000256" key="1">
    <source>
        <dbReference type="ARBA" id="ARBA00006540"/>
    </source>
</evidence>
<dbReference type="EMBL" id="JAANIB010003648">
    <property type="protein sequence ID" value="KAG5336940.1"/>
    <property type="molecule type" value="Genomic_DNA"/>
</dbReference>
<proteinExistence type="inferred from homology"/>
<gene>
    <name evidence="7" type="primary">Mrpl3</name>
    <name evidence="7" type="ORF">G6Z77_0010082</name>
</gene>
<keyword evidence="8" id="KW-1185">Reference proteome</keyword>
<keyword evidence="3" id="KW-0687">Ribonucleoprotein</keyword>
<evidence type="ECO:0000313" key="7">
    <source>
        <dbReference type="EMBL" id="KAG5336940.1"/>
    </source>
</evidence>
<evidence type="ECO:0000256" key="5">
    <source>
        <dbReference type="ARBA" id="ARBA00035396"/>
    </source>
</evidence>
<protein>
    <recommendedName>
        <fullName evidence="4">Large ribosomal subunit protein uL3m</fullName>
    </recommendedName>
    <alternativeName>
        <fullName evidence="5">39S ribosomal protein L3, mitochondrial</fullName>
    </alternativeName>
</protein>
<comment type="caution">
    <text evidence="7">The sequence shown here is derived from an EMBL/GenBank/DDBJ whole genome shotgun (WGS) entry which is preliminary data.</text>
</comment>
<name>A0A836FZZ4_9HYME</name>
<evidence type="ECO:0000256" key="6">
    <source>
        <dbReference type="SAM" id="MobiDB-lite"/>
    </source>
</evidence>
<dbReference type="FunFam" id="2.40.30.10:FF:000049">
    <property type="entry name" value="39S ribosomal protein L3, mitochondrial"/>
    <property type="match status" value="1"/>
</dbReference>
<dbReference type="InterPro" id="IPR019927">
    <property type="entry name" value="Ribosomal_uL3_bac/org-type"/>
</dbReference>
<evidence type="ECO:0000256" key="2">
    <source>
        <dbReference type="ARBA" id="ARBA00022980"/>
    </source>
</evidence>
<dbReference type="AlphaFoldDB" id="A0A836FZZ4"/>
<feature type="non-terminal residue" evidence="7">
    <location>
        <position position="1"/>
    </location>
</feature>
<dbReference type="Proteomes" id="UP000670152">
    <property type="component" value="Unassembled WGS sequence"/>
</dbReference>
<evidence type="ECO:0000256" key="3">
    <source>
        <dbReference type="ARBA" id="ARBA00023274"/>
    </source>
</evidence>
<dbReference type="Pfam" id="PF00297">
    <property type="entry name" value="Ribosomal_L3"/>
    <property type="match status" value="1"/>
</dbReference>
<organism evidence="7 8">
    <name type="scientific">Acromyrmex heyeri</name>
    <dbReference type="NCBI Taxonomy" id="230685"/>
    <lineage>
        <taxon>Eukaryota</taxon>
        <taxon>Metazoa</taxon>
        <taxon>Ecdysozoa</taxon>
        <taxon>Arthropoda</taxon>
        <taxon>Hexapoda</taxon>
        <taxon>Insecta</taxon>
        <taxon>Pterygota</taxon>
        <taxon>Neoptera</taxon>
        <taxon>Endopterygota</taxon>
        <taxon>Hymenoptera</taxon>
        <taxon>Apocrita</taxon>
        <taxon>Aculeata</taxon>
        <taxon>Formicoidea</taxon>
        <taxon>Formicidae</taxon>
        <taxon>Myrmicinae</taxon>
        <taxon>Acromyrmex</taxon>
    </lineage>
</organism>
<feature type="non-terminal residue" evidence="7">
    <location>
        <position position="397"/>
    </location>
</feature>
<accession>A0A836FZZ4</accession>
<keyword evidence="2" id="KW-0689">Ribosomal protein</keyword>
<sequence length="397" mass="45341">DEISIQPKLTYDIGKDVIYGLEDWDNNCTGKIADHVLIFIRGLNSKWIMDRKINAIRQIRSHSARNINSRQFEKSFLHDEQLTKDNKQFLDEVVQDKYDPSTIGFGTKLSPLKIDLIEPTIQWKQGMKRTGLIAKKIGVYPLWLKNGKKVNSTLLQVVDNEIVKYIPPEKFFPVKSKKPAIQIKNRRGCLVVGAENIDPQLITKEYYNIFNDTGVTPKRILRRFIVSPEAALQPGTPLFATHFKPGEIVDIRGKTIDRGFQGVMKRWGFKGMPASHGVTKTHRRPGNIGSGGEKSRVMPGTKMPGHMGNRWRIIRGVRILRINTKYNVIWVLGHNIPGEINTYCYIYDTLLPLRQLTTAPNFPTYLPSITEESLPEELYADNVHSFADPTIEFKEES</sequence>
<reference evidence="7 8" key="1">
    <citation type="submission" date="2020-02" db="EMBL/GenBank/DDBJ databases">
        <title>Relaxed selection underlies rapid genomic changes in the transitions from sociality to social parasitism in ants.</title>
        <authorList>
            <person name="Bi X."/>
        </authorList>
    </citation>
    <scope>NUCLEOTIDE SEQUENCE [LARGE SCALE GENOMIC DNA]</scope>
    <source>
        <strain evidence="7">BGI-DK2014b</strain>
        <tissue evidence="7">Whole body</tissue>
    </source>
</reference>
<dbReference type="NCBIfam" id="TIGR03625">
    <property type="entry name" value="L3_bact"/>
    <property type="match status" value="1"/>
</dbReference>
<evidence type="ECO:0000313" key="8">
    <source>
        <dbReference type="Proteomes" id="UP000670152"/>
    </source>
</evidence>
<evidence type="ECO:0000256" key="4">
    <source>
        <dbReference type="ARBA" id="ARBA00035209"/>
    </source>
</evidence>
<dbReference type="GO" id="GO:0006412">
    <property type="term" value="P:translation"/>
    <property type="evidence" value="ECO:0007669"/>
    <property type="project" value="InterPro"/>
</dbReference>
<dbReference type="SUPFAM" id="SSF50447">
    <property type="entry name" value="Translation proteins"/>
    <property type="match status" value="1"/>
</dbReference>
<dbReference type="OrthoDB" id="274683at2759"/>
<dbReference type="PANTHER" id="PTHR11229">
    <property type="entry name" value="50S RIBOSOMAL PROTEIN L3"/>
    <property type="match status" value="1"/>
</dbReference>
<dbReference type="GO" id="GO:0003735">
    <property type="term" value="F:structural constituent of ribosome"/>
    <property type="evidence" value="ECO:0007669"/>
    <property type="project" value="InterPro"/>
</dbReference>
<dbReference type="InterPro" id="IPR000597">
    <property type="entry name" value="Ribosomal_uL3"/>
</dbReference>
<dbReference type="GO" id="GO:0005762">
    <property type="term" value="C:mitochondrial large ribosomal subunit"/>
    <property type="evidence" value="ECO:0007669"/>
    <property type="project" value="TreeGrafter"/>
</dbReference>